<dbReference type="EMBL" id="VNHT01000161">
    <property type="protein sequence ID" value="TYP68602.1"/>
    <property type="molecule type" value="Genomic_DNA"/>
</dbReference>
<reference evidence="2 3" key="1">
    <citation type="submission" date="2019-07" db="EMBL/GenBank/DDBJ databases">
        <title>Active sludge and wastewater microbial communities from Klosterneuburg, Austria.</title>
        <authorList>
            <person name="Wagner M."/>
        </authorList>
    </citation>
    <scope>NUCLEOTIDE SEQUENCE [LARGE SCALE GENOMIC DNA]</scope>
    <source>
        <strain evidence="2 3">Nm2</strain>
    </source>
</reference>
<name>A0A5D3Y4R4_9PROT</name>
<feature type="compositionally biased region" description="Basic and acidic residues" evidence="1">
    <location>
        <begin position="89"/>
        <end position="98"/>
    </location>
</feature>
<gene>
    <name evidence="2" type="ORF">BCL69_11612</name>
</gene>
<evidence type="ECO:0000256" key="1">
    <source>
        <dbReference type="SAM" id="MobiDB-lite"/>
    </source>
</evidence>
<evidence type="ECO:0000313" key="2">
    <source>
        <dbReference type="EMBL" id="TYP68602.1"/>
    </source>
</evidence>
<protein>
    <submittedName>
        <fullName evidence="2">Stress-induced acidophilic repeat protein</fullName>
    </submittedName>
</protein>
<feature type="compositionally biased region" description="Basic and acidic residues" evidence="1">
    <location>
        <begin position="1"/>
        <end position="12"/>
    </location>
</feature>
<dbReference type="Pfam" id="PF10685">
    <property type="entry name" value="KGG"/>
    <property type="match status" value="2"/>
</dbReference>
<evidence type="ECO:0000313" key="3">
    <source>
        <dbReference type="Proteomes" id="UP000324176"/>
    </source>
</evidence>
<feature type="compositionally biased region" description="Basic and acidic residues" evidence="1">
    <location>
        <begin position="38"/>
        <end position="82"/>
    </location>
</feature>
<proteinExistence type="predicted"/>
<comment type="caution">
    <text evidence="2">The sequence shown here is derived from an EMBL/GenBank/DDBJ whole genome shotgun (WGS) entry which is preliminary data.</text>
</comment>
<dbReference type="RefSeq" id="WP_082110470.1">
    <property type="nucleotide sequence ID" value="NZ_CP011451.1"/>
</dbReference>
<organism evidence="2 3">
    <name type="scientific">Nitrosomonas communis</name>
    <dbReference type="NCBI Taxonomy" id="44574"/>
    <lineage>
        <taxon>Bacteria</taxon>
        <taxon>Pseudomonadati</taxon>
        <taxon>Pseudomonadota</taxon>
        <taxon>Betaproteobacteria</taxon>
        <taxon>Nitrosomonadales</taxon>
        <taxon>Nitrosomonadaceae</taxon>
        <taxon>Nitrosomonas</taxon>
    </lineage>
</organism>
<dbReference type="Proteomes" id="UP000324176">
    <property type="component" value="Unassembled WGS sequence"/>
</dbReference>
<accession>A0A5D3Y4R4</accession>
<dbReference type="OrthoDB" id="9814245at2"/>
<sequence length="126" mass="13610">MSSNKGKDEDNKGTSQRGFASINEEKQREIASKGGHAAYEKGAAHEFTSEEVREAGRKGGHATHEKVTAHEFSSEEAREAGRKGRYSRGKGDSEDKGKSSLPLLVAAHLSSMRKQAGKAIKIANQQ</sequence>
<dbReference type="InterPro" id="IPR019626">
    <property type="entry name" value="Stress-induced_KGG_rpt"/>
</dbReference>
<dbReference type="AlphaFoldDB" id="A0A5D3Y4R4"/>
<feature type="region of interest" description="Disordered" evidence="1">
    <location>
        <begin position="1"/>
        <end position="100"/>
    </location>
</feature>